<dbReference type="Pfam" id="PF08011">
    <property type="entry name" value="PDDEXK_9"/>
    <property type="match status" value="1"/>
</dbReference>
<dbReference type="RefSeq" id="WP_213378768.1">
    <property type="nucleotide sequence ID" value="NZ_AP024563.1"/>
</dbReference>
<accession>A0ABM7QNR6</accession>
<evidence type="ECO:0000313" key="2">
    <source>
        <dbReference type="Proteomes" id="UP000680679"/>
    </source>
</evidence>
<dbReference type="Proteomes" id="UP000680679">
    <property type="component" value="Chromosome"/>
</dbReference>
<name>A0ABM7QNR6_9GAMM</name>
<reference evidence="1 2" key="1">
    <citation type="submission" date="2021-04" db="EMBL/GenBank/DDBJ databases">
        <title>Complete genome sequencing of Allochromatium tepidum strain NZ.</title>
        <authorList>
            <person name="Tsukatani Y."/>
            <person name="Mori H."/>
        </authorList>
    </citation>
    <scope>NUCLEOTIDE SEQUENCE [LARGE SCALE GENOMIC DNA]</scope>
    <source>
        <strain evidence="1 2">NZ</strain>
    </source>
</reference>
<protein>
    <submittedName>
        <fullName evidence="1">Uncharacterized protein</fullName>
    </submittedName>
</protein>
<sequence length="130" mass="15364">MRDYLQGEKMIRGFLLARLNLTPYFRGWSEQEQGGGFVDLYLAPFYFRYPDMRHAYLIELKYVKRSEDTPKRRTELMEAARSQLRRYAGDVRVREHLEPAHPHALVRLYSGWELVQREALDPAADAPDFA</sequence>
<gene>
    <name evidence="1" type="ORF">Atep_23650</name>
</gene>
<dbReference type="InterPro" id="IPR012547">
    <property type="entry name" value="PDDEXK_9"/>
</dbReference>
<organism evidence="1 2">
    <name type="scientific">Allochromatium tepidum</name>
    <dbReference type="NCBI Taxonomy" id="553982"/>
    <lineage>
        <taxon>Bacteria</taxon>
        <taxon>Pseudomonadati</taxon>
        <taxon>Pseudomonadota</taxon>
        <taxon>Gammaproteobacteria</taxon>
        <taxon>Chromatiales</taxon>
        <taxon>Chromatiaceae</taxon>
        <taxon>Allochromatium</taxon>
    </lineage>
</organism>
<proteinExistence type="predicted"/>
<evidence type="ECO:0000313" key="1">
    <source>
        <dbReference type="EMBL" id="BCU07688.1"/>
    </source>
</evidence>
<keyword evidence="2" id="KW-1185">Reference proteome</keyword>
<dbReference type="EMBL" id="AP024563">
    <property type="protein sequence ID" value="BCU07688.1"/>
    <property type="molecule type" value="Genomic_DNA"/>
</dbReference>